<feature type="domain" description="4Fe-4S ferredoxin-type" evidence="4">
    <location>
        <begin position="38"/>
        <end position="67"/>
    </location>
</feature>
<keyword evidence="2" id="KW-0408">Iron</keyword>
<reference evidence="5 6" key="1">
    <citation type="submission" date="2016-11" db="EMBL/GenBank/DDBJ databases">
        <authorList>
            <person name="Jaros S."/>
            <person name="Januszkiewicz K."/>
            <person name="Wedrychowicz H."/>
        </authorList>
    </citation>
    <scope>NUCLEOTIDE SEQUENCE [LARGE SCALE GENOMIC DNA]</scope>
    <source>
        <strain evidence="5 6">DSM 17477</strain>
    </source>
</reference>
<dbReference type="EMBL" id="FQZL01000004">
    <property type="protein sequence ID" value="SHI42686.1"/>
    <property type="molecule type" value="Genomic_DNA"/>
</dbReference>
<keyword evidence="3" id="KW-0411">Iron-sulfur</keyword>
<evidence type="ECO:0000313" key="6">
    <source>
        <dbReference type="Proteomes" id="UP000184052"/>
    </source>
</evidence>
<dbReference type="InterPro" id="IPR017896">
    <property type="entry name" value="4Fe4S_Fe-S-bd"/>
</dbReference>
<dbReference type="PROSITE" id="PS51379">
    <property type="entry name" value="4FE4S_FER_2"/>
    <property type="match status" value="2"/>
</dbReference>
<dbReference type="GO" id="GO:0046872">
    <property type="term" value="F:metal ion binding"/>
    <property type="evidence" value="ECO:0007669"/>
    <property type="project" value="UniProtKB-KW"/>
</dbReference>
<evidence type="ECO:0000256" key="3">
    <source>
        <dbReference type="ARBA" id="ARBA00023014"/>
    </source>
</evidence>
<dbReference type="SUPFAM" id="SSF54862">
    <property type="entry name" value="4Fe-4S ferredoxins"/>
    <property type="match status" value="1"/>
</dbReference>
<accession>A0A1M6B1V2</accession>
<evidence type="ECO:0000256" key="2">
    <source>
        <dbReference type="ARBA" id="ARBA00023004"/>
    </source>
</evidence>
<keyword evidence="6" id="KW-1185">Reference proteome</keyword>
<gene>
    <name evidence="5" type="ORF">SAMN02745751_00325</name>
</gene>
<dbReference type="RefSeq" id="WP_073046075.1">
    <property type="nucleotide sequence ID" value="NZ_FQZL01000004.1"/>
</dbReference>
<evidence type="ECO:0000259" key="4">
    <source>
        <dbReference type="PROSITE" id="PS51379"/>
    </source>
</evidence>
<dbReference type="PANTHER" id="PTHR43122:SF1">
    <property type="entry name" value="IRON-SULFUR-BINDING PROTEIN"/>
    <property type="match status" value="1"/>
</dbReference>
<feature type="domain" description="4Fe-4S ferredoxin-type" evidence="4">
    <location>
        <begin position="2"/>
        <end position="31"/>
    </location>
</feature>
<name>A0A1M6B1V2_9FIRM</name>
<dbReference type="Pfam" id="PF12838">
    <property type="entry name" value="Fer4_7"/>
    <property type="match status" value="1"/>
</dbReference>
<dbReference type="STRING" id="1121476.SAMN02745751_00325"/>
<sequence length="69" mass="7873">MKRLITNVESCKSCRYCEDNCPKDAIRVNGEINSKGYPTVVVDHEKCIVCGICYNVCPDYVFEIHEVEV</sequence>
<dbReference type="PROSITE" id="PS00198">
    <property type="entry name" value="4FE4S_FER_1"/>
    <property type="match status" value="1"/>
</dbReference>
<keyword evidence="1" id="KW-0479">Metal-binding</keyword>
<organism evidence="5 6">
    <name type="scientific">Dethiosulfatibacter aminovorans DSM 17477</name>
    <dbReference type="NCBI Taxonomy" id="1121476"/>
    <lineage>
        <taxon>Bacteria</taxon>
        <taxon>Bacillati</taxon>
        <taxon>Bacillota</taxon>
        <taxon>Tissierellia</taxon>
        <taxon>Dethiosulfatibacter</taxon>
    </lineage>
</organism>
<dbReference type="Gene3D" id="3.30.70.20">
    <property type="match status" value="1"/>
</dbReference>
<dbReference type="GO" id="GO:0051536">
    <property type="term" value="F:iron-sulfur cluster binding"/>
    <property type="evidence" value="ECO:0007669"/>
    <property type="project" value="UniProtKB-KW"/>
</dbReference>
<dbReference type="PANTHER" id="PTHR43122">
    <property type="entry name" value="FERREDOXIN SUBUNIT OF PYRUVATE:FLAVODOXIN OXIDOREDUCTASE-RELATED"/>
    <property type="match status" value="1"/>
</dbReference>
<evidence type="ECO:0000256" key="1">
    <source>
        <dbReference type="ARBA" id="ARBA00022723"/>
    </source>
</evidence>
<protein>
    <submittedName>
        <fullName evidence="5">2-oxoglutarate ferredoxin oxidoreductase subunit delta</fullName>
    </submittedName>
</protein>
<proteinExistence type="predicted"/>
<dbReference type="InterPro" id="IPR017900">
    <property type="entry name" value="4Fe4S_Fe_S_CS"/>
</dbReference>
<dbReference type="Proteomes" id="UP000184052">
    <property type="component" value="Unassembled WGS sequence"/>
</dbReference>
<dbReference type="AlphaFoldDB" id="A0A1M6B1V2"/>
<evidence type="ECO:0000313" key="5">
    <source>
        <dbReference type="EMBL" id="SHI42686.1"/>
    </source>
</evidence>